<comment type="caution">
    <text evidence="1">The sequence shown here is derived from an EMBL/GenBank/DDBJ whole genome shotgun (WGS) entry which is preliminary data.</text>
</comment>
<protein>
    <submittedName>
        <fullName evidence="1">Uncharacterized protein</fullName>
    </submittedName>
</protein>
<proteinExistence type="predicted"/>
<evidence type="ECO:0000313" key="1">
    <source>
        <dbReference type="EMBL" id="NIK15613.1"/>
    </source>
</evidence>
<sequence>MIAVTYLLHRQFAHVFYKEKQVDDDEFEAQDEQAGKTFDAVSKNIDVLREREAIADETPLEEIAMQVETAGDVSQKSLTADEEEEIIMVDELPFEAAADVERIEATVENAEEKQKETPALDELLSEVAVEEKQPEHGSEGEMVWETMEIADPHEEESVEPLLPAAAPYAELLDELPVAVTPELEEQMTVIPAATQEAEADGEEKLSNLHTWDVLTDHLSLNENGLEAEEESGVEWEEIIPEEIEVREANLREAVWRETIEEGTEIADGYQLAEQEHDVGEKEQSVVEQEAGKKAPENGSLISQVRSEVIRTVADELRLNRKHMDPLRYEQYLTQCLQAPLPDENYYVFARLLMEHYVIEKQYDRLATWLVQLEEKFRSYPIIHAEIQFLQQMVEKLQNGCGEKHEK</sequence>
<dbReference type="RefSeq" id="WP_243846023.1">
    <property type="nucleotide sequence ID" value="NZ_JAASRS010000001.1"/>
</dbReference>
<dbReference type="AlphaFoldDB" id="A0A846MJ14"/>
<name>A0A846MJ14_9BACL</name>
<evidence type="ECO:0000313" key="2">
    <source>
        <dbReference type="Proteomes" id="UP000532769"/>
    </source>
</evidence>
<gene>
    <name evidence="1" type="ORF">BDD39_002123</name>
</gene>
<dbReference type="EMBL" id="JAASRS010000001">
    <property type="protein sequence ID" value="NIK15613.1"/>
    <property type="molecule type" value="Genomic_DNA"/>
</dbReference>
<accession>A0A846MJ14</accession>
<dbReference type="Proteomes" id="UP000532769">
    <property type="component" value="Unassembled WGS sequence"/>
</dbReference>
<reference evidence="1 2" key="1">
    <citation type="submission" date="2020-03" db="EMBL/GenBank/DDBJ databases">
        <title>Genomic Encyclopedia of Archaeal and Bacterial Type Strains, Phase II (KMG-II): from individual species to whole genera.</title>
        <authorList>
            <person name="Goeker M."/>
        </authorList>
    </citation>
    <scope>NUCLEOTIDE SEQUENCE [LARGE SCALE GENOMIC DNA]</scope>
    <source>
        <strain evidence="1 2">DSM 4749</strain>
    </source>
</reference>
<organism evidence="1 2">
    <name type="scientific">Saccharococcus thermophilus</name>
    <dbReference type="NCBI Taxonomy" id="29396"/>
    <lineage>
        <taxon>Bacteria</taxon>
        <taxon>Bacillati</taxon>
        <taxon>Bacillota</taxon>
        <taxon>Bacilli</taxon>
        <taxon>Bacillales</taxon>
        <taxon>Anoxybacillaceae</taxon>
        <taxon>Saccharococcus</taxon>
    </lineage>
</organism>
<keyword evidence="2" id="KW-1185">Reference proteome</keyword>